<reference evidence="2" key="1">
    <citation type="submission" date="2021-01" db="EMBL/GenBank/DDBJ databases">
        <authorList>
            <person name="Corre E."/>
            <person name="Pelletier E."/>
            <person name="Niang G."/>
            <person name="Scheremetjew M."/>
            <person name="Finn R."/>
            <person name="Kale V."/>
            <person name="Holt S."/>
            <person name="Cochrane G."/>
            <person name="Meng A."/>
            <person name="Brown T."/>
            <person name="Cohen L."/>
        </authorList>
    </citation>
    <scope>NUCLEOTIDE SEQUENCE</scope>
    <source>
        <strain evidence="2">CCMP325</strain>
    </source>
</reference>
<feature type="compositionally biased region" description="Basic and acidic residues" evidence="1">
    <location>
        <begin position="44"/>
        <end position="53"/>
    </location>
</feature>
<organism evidence="2">
    <name type="scientific">Hanusia phi</name>
    <dbReference type="NCBI Taxonomy" id="3032"/>
    <lineage>
        <taxon>Eukaryota</taxon>
        <taxon>Cryptophyceae</taxon>
        <taxon>Pyrenomonadales</taxon>
        <taxon>Geminigeraceae</taxon>
        <taxon>Hanusia</taxon>
    </lineage>
</organism>
<feature type="compositionally biased region" description="Polar residues" evidence="1">
    <location>
        <begin position="331"/>
        <end position="340"/>
    </location>
</feature>
<protein>
    <submittedName>
        <fullName evidence="2">Uncharacterized protein</fullName>
    </submittedName>
</protein>
<feature type="compositionally biased region" description="Polar residues" evidence="1">
    <location>
        <begin position="33"/>
        <end position="42"/>
    </location>
</feature>
<evidence type="ECO:0000256" key="1">
    <source>
        <dbReference type="SAM" id="MobiDB-lite"/>
    </source>
</evidence>
<dbReference type="AlphaFoldDB" id="A0A7S0EZJ1"/>
<gene>
    <name evidence="2" type="ORF">HPHI1048_LOCUS18042</name>
</gene>
<feature type="compositionally biased region" description="Low complexity" evidence="1">
    <location>
        <begin position="164"/>
        <end position="176"/>
    </location>
</feature>
<feature type="compositionally biased region" description="Polar residues" evidence="1">
    <location>
        <begin position="61"/>
        <end position="81"/>
    </location>
</feature>
<name>A0A7S0EZJ1_9CRYP</name>
<feature type="region of interest" description="Disordered" evidence="1">
    <location>
        <begin position="446"/>
        <end position="486"/>
    </location>
</feature>
<feature type="compositionally biased region" description="Polar residues" evidence="1">
    <location>
        <begin position="91"/>
        <end position="112"/>
    </location>
</feature>
<feature type="region of interest" description="Disordered" evidence="1">
    <location>
        <begin position="1"/>
        <end position="192"/>
    </location>
</feature>
<dbReference type="EMBL" id="HBEO01026809">
    <property type="protein sequence ID" value="CAD8498099.1"/>
    <property type="molecule type" value="Transcribed_RNA"/>
</dbReference>
<proteinExistence type="predicted"/>
<sequence length="624" mass="67455">MFGCCSSLCGGVPEEEETPPRGSKQVSGDPRSASKSVNSARSTDAIDKVKAPDHGAPATPNPSENDLGSLKNTVEAQSNPESKSKDEEISQENAVASENDSSWKKTNSTSSGQGLGPSVVGEIGSMRTDDQNQGAEKLVFEPRATPRTVFKEQNNHSIPQSSLAAAKPVSNAAAARPPRPPSNKNPSEQSSYSVGHDLDMVVAQFPDDASAFENGDHKYEEFAGILPEGDDQEETGDFVKDGDPRCRPGASVYVSKKWLHVQYFKELRGLRGVLTRKGVNGAAWYASFPGRIEQAFSTGLHGQYVLCYAESDEDQMGTNQDTIASDMPVPSSDQHSSSNGETKHTETSTAPFTSDQLPKPNVHHTDQKILDEWKAKAEQREAELKQQAADEEVAHQLQPQNKDSVQDASVAVATDAPLAAPRGGKHSARGLGSARAAIGSMIGQGSARLKERPPSARSRAQMGAPPLGSGRISARRAMDGTTSTQLSARRTLSLTGVVTPDIGMSPRDDLTPESPRDGGRVGRLFKYPEWDEYELFDSDDLWSEHAYLLYGEVMGPGQGPAVFIWIGQFLDECDYLDDDACDRFALKAAREFQIACGGNIPIGPIHVVKELEEEEDFWEYFVLG</sequence>
<feature type="region of interest" description="Disordered" evidence="1">
    <location>
        <begin position="317"/>
        <end position="363"/>
    </location>
</feature>
<accession>A0A7S0EZJ1</accession>
<feature type="compositionally biased region" description="Polar residues" evidence="1">
    <location>
        <begin position="347"/>
        <end position="356"/>
    </location>
</feature>
<feature type="compositionally biased region" description="Polar residues" evidence="1">
    <location>
        <begin position="397"/>
        <end position="407"/>
    </location>
</feature>
<feature type="region of interest" description="Disordered" evidence="1">
    <location>
        <begin position="377"/>
        <end position="407"/>
    </location>
</feature>
<evidence type="ECO:0000313" key="2">
    <source>
        <dbReference type="EMBL" id="CAD8498099.1"/>
    </source>
</evidence>